<evidence type="ECO:0000256" key="6">
    <source>
        <dbReference type="ARBA" id="ARBA00022989"/>
    </source>
</evidence>
<dbReference type="PANTHER" id="PTHR11328:SF24">
    <property type="entry name" value="MAJOR FACILITATOR SUPERFAMILY (MFS) PROFILE DOMAIN-CONTAINING PROTEIN"/>
    <property type="match status" value="1"/>
</dbReference>
<evidence type="ECO:0000256" key="3">
    <source>
        <dbReference type="ARBA" id="ARBA00022448"/>
    </source>
</evidence>
<feature type="transmembrane region" description="Helical" evidence="8">
    <location>
        <begin position="23"/>
        <end position="43"/>
    </location>
</feature>
<evidence type="ECO:0000256" key="7">
    <source>
        <dbReference type="ARBA" id="ARBA00023136"/>
    </source>
</evidence>
<feature type="transmembrane region" description="Helical" evidence="8">
    <location>
        <begin position="93"/>
        <end position="112"/>
    </location>
</feature>
<reference evidence="9" key="1">
    <citation type="submission" date="2021-02" db="EMBL/GenBank/DDBJ databases">
        <authorList>
            <person name="Dougan E. K."/>
            <person name="Rhodes N."/>
            <person name="Thang M."/>
            <person name="Chan C."/>
        </authorList>
    </citation>
    <scope>NUCLEOTIDE SEQUENCE</scope>
</reference>
<dbReference type="GO" id="GO:0006814">
    <property type="term" value="P:sodium ion transport"/>
    <property type="evidence" value="ECO:0007669"/>
    <property type="project" value="InterPro"/>
</dbReference>
<protein>
    <submittedName>
        <fullName evidence="9">YihO protein</fullName>
    </submittedName>
</protein>
<feature type="transmembrane region" description="Helical" evidence="8">
    <location>
        <begin position="241"/>
        <end position="264"/>
    </location>
</feature>
<dbReference type="CDD" id="cd17332">
    <property type="entry name" value="MFS_MelB_like"/>
    <property type="match status" value="1"/>
</dbReference>
<dbReference type="GO" id="GO:0015293">
    <property type="term" value="F:symporter activity"/>
    <property type="evidence" value="ECO:0007669"/>
    <property type="project" value="InterPro"/>
</dbReference>
<dbReference type="AlphaFoldDB" id="A0A812J2X5"/>
<dbReference type="InterPro" id="IPR039672">
    <property type="entry name" value="MFS_2"/>
</dbReference>
<dbReference type="Pfam" id="PF13347">
    <property type="entry name" value="MFS_2"/>
    <property type="match status" value="1"/>
</dbReference>
<feature type="transmembrane region" description="Helical" evidence="8">
    <location>
        <begin position="192"/>
        <end position="214"/>
    </location>
</feature>
<keyword evidence="7 8" id="KW-0472">Membrane</keyword>
<evidence type="ECO:0000313" key="10">
    <source>
        <dbReference type="Proteomes" id="UP000649617"/>
    </source>
</evidence>
<comment type="similarity">
    <text evidence="2">Belongs to the major facilitator superfamily.</text>
</comment>
<dbReference type="OrthoDB" id="197206at2759"/>
<keyword evidence="10" id="KW-1185">Reference proteome</keyword>
<feature type="transmembrane region" description="Helical" evidence="8">
    <location>
        <begin position="433"/>
        <end position="453"/>
    </location>
</feature>
<keyword evidence="5 8" id="KW-0812">Transmembrane</keyword>
<dbReference type="InterPro" id="IPR036259">
    <property type="entry name" value="MFS_trans_sf"/>
</dbReference>
<gene>
    <name evidence="9" type="primary">yihO</name>
    <name evidence="9" type="ORF">SPIL2461_LOCUS1472</name>
</gene>
<evidence type="ECO:0000313" key="9">
    <source>
        <dbReference type="EMBL" id="CAE7190979.1"/>
    </source>
</evidence>
<feature type="transmembrane region" description="Helical" evidence="8">
    <location>
        <begin position="276"/>
        <end position="298"/>
    </location>
</feature>
<dbReference type="Gene3D" id="1.20.1250.20">
    <property type="entry name" value="MFS general substrate transporter like domains"/>
    <property type="match status" value="1"/>
</dbReference>
<dbReference type="PANTHER" id="PTHR11328">
    <property type="entry name" value="MAJOR FACILITATOR SUPERFAMILY DOMAIN-CONTAINING PROTEIN"/>
    <property type="match status" value="1"/>
</dbReference>
<keyword evidence="3" id="KW-0813">Transport</keyword>
<comment type="caution">
    <text evidence="9">The sequence shown here is derived from an EMBL/GenBank/DDBJ whole genome shotgun (WGS) entry which is preliminary data.</text>
</comment>
<feature type="transmembrane region" description="Helical" evidence="8">
    <location>
        <begin position="307"/>
        <end position="325"/>
    </location>
</feature>
<dbReference type="GO" id="GO:0008643">
    <property type="term" value="P:carbohydrate transport"/>
    <property type="evidence" value="ECO:0007669"/>
    <property type="project" value="InterPro"/>
</dbReference>
<evidence type="ECO:0000256" key="1">
    <source>
        <dbReference type="ARBA" id="ARBA00004651"/>
    </source>
</evidence>
<name>A0A812J2X5_SYMPI</name>
<feature type="transmembrane region" description="Helical" evidence="8">
    <location>
        <begin position="55"/>
        <end position="72"/>
    </location>
</feature>
<keyword evidence="4" id="KW-1003">Cell membrane</keyword>
<accession>A0A812J2X5</accession>
<comment type="subcellular location">
    <subcellularLocation>
        <location evidence="1">Cell membrane</location>
        <topology evidence="1">Multi-pass membrane protein</topology>
    </subcellularLocation>
</comment>
<keyword evidence="6 8" id="KW-1133">Transmembrane helix</keyword>
<evidence type="ECO:0000256" key="8">
    <source>
        <dbReference type="SAM" id="Phobius"/>
    </source>
</evidence>
<evidence type="ECO:0000256" key="4">
    <source>
        <dbReference type="ARBA" id="ARBA00022475"/>
    </source>
</evidence>
<dbReference type="SUPFAM" id="SSF103473">
    <property type="entry name" value="MFS general substrate transporter"/>
    <property type="match status" value="1"/>
</dbReference>
<sequence>MAAGKAEASGPGAEDALSLRSKLLLGLGQGVEGIWITVGGFYLNKFFLETCCIEPALVAIIQLCVGLFDAFNDTLIGALSDKTHTRFGRRRPWLLFGGPFLAVAYVCVWNRLPLDTPQEMKMLYYLASYMAVSLGLTSIAVQIGALVPELTSDYHERTIAAGFRVVGGNACGVVFAVLHTGLVGTASRPEDFLVSAVICASCIWIFSWTVFCGIQERPPKQETIPSTGLLNEISLALRNKAFCYVCLMYVAGPTAVTLMQSNIALFCKYILKDESILIMILPIVQGIGLLMIPVWVLIGHKTSKRHVYMIGGCILALAMAFLNFIADTTAAVVAAGIIGVALAVPYLVPVSMLPDVVEADEEMTGRRREGILAGLFTTSLKLSATAANVVTNFTLEQAGYVAPSSTCDGSLTGIAPLAVTDTQPEAVMQAMRWLVGPVPAALVVLATFAAWRFPITPEVHARRLAAKGDKIGARQEADVQEA</sequence>
<dbReference type="Proteomes" id="UP000649617">
    <property type="component" value="Unassembled WGS sequence"/>
</dbReference>
<dbReference type="PROSITE" id="PS00872">
    <property type="entry name" value="NA_GALACTOSIDE_SYMP"/>
    <property type="match status" value="1"/>
</dbReference>
<dbReference type="EMBL" id="CAJNIZ010001447">
    <property type="protein sequence ID" value="CAE7190979.1"/>
    <property type="molecule type" value="Genomic_DNA"/>
</dbReference>
<feature type="transmembrane region" description="Helical" evidence="8">
    <location>
        <begin position="159"/>
        <end position="180"/>
    </location>
</feature>
<evidence type="ECO:0000256" key="2">
    <source>
        <dbReference type="ARBA" id="ARBA00008335"/>
    </source>
</evidence>
<dbReference type="InterPro" id="IPR018043">
    <property type="entry name" value="Na/Gal_symport_CS"/>
</dbReference>
<organism evidence="9 10">
    <name type="scientific">Symbiodinium pilosum</name>
    <name type="common">Dinoflagellate</name>
    <dbReference type="NCBI Taxonomy" id="2952"/>
    <lineage>
        <taxon>Eukaryota</taxon>
        <taxon>Sar</taxon>
        <taxon>Alveolata</taxon>
        <taxon>Dinophyceae</taxon>
        <taxon>Suessiales</taxon>
        <taxon>Symbiodiniaceae</taxon>
        <taxon>Symbiodinium</taxon>
    </lineage>
</organism>
<dbReference type="GO" id="GO:0005886">
    <property type="term" value="C:plasma membrane"/>
    <property type="evidence" value="ECO:0007669"/>
    <property type="project" value="UniProtKB-SubCell"/>
</dbReference>
<feature type="transmembrane region" description="Helical" evidence="8">
    <location>
        <begin position="331"/>
        <end position="350"/>
    </location>
</feature>
<proteinExistence type="inferred from homology"/>
<feature type="transmembrane region" description="Helical" evidence="8">
    <location>
        <begin position="124"/>
        <end position="147"/>
    </location>
</feature>
<evidence type="ECO:0000256" key="5">
    <source>
        <dbReference type="ARBA" id="ARBA00022692"/>
    </source>
</evidence>